<protein>
    <submittedName>
        <fullName evidence="2">Uncharacterized protein</fullName>
    </submittedName>
</protein>
<evidence type="ECO:0000256" key="1">
    <source>
        <dbReference type="SAM" id="Phobius"/>
    </source>
</evidence>
<proteinExistence type="predicted"/>
<dbReference type="Proteomes" id="UP000830158">
    <property type="component" value="Chromosome"/>
</dbReference>
<name>A0ABY4NXP5_9PSEU</name>
<organism evidence="2 3">
    <name type="scientific">Amycolatopsis thermalba</name>
    <dbReference type="NCBI Taxonomy" id="944492"/>
    <lineage>
        <taxon>Bacteria</taxon>
        <taxon>Bacillati</taxon>
        <taxon>Actinomycetota</taxon>
        <taxon>Actinomycetes</taxon>
        <taxon>Pseudonocardiales</taxon>
        <taxon>Pseudonocardiaceae</taxon>
        <taxon>Amycolatopsis</taxon>
    </lineage>
</organism>
<gene>
    <name evidence="2" type="ORF">L1857_19345</name>
</gene>
<dbReference type="EMBL" id="CP091196">
    <property type="protein sequence ID" value="UQS24816.1"/>
    <property type="molecule type" value="Genomic_DNA"/>
</dbReference>
<keyword evidence="1" id="KW-1133">Transmembrane helix</keyword>
<sequence length="66" mass="6953">MPGQFLGTLAGVMAALALFTFGLLKLADLWRSRARAWEQAAVAAGWACLAFGVTLVISTAYYAVSS</sequence>
<keyword evidence="1" id="KW-0472">Membrane</keyword>
<keyword evidence="3" id="KW-1185">Reference proteome</keyword>
<dbReference type="RefSeq" id="WP_094003120.1">
    <property type="nucleotide sequence ID" value="NZ_CP091196.1"/>
</dbReference>
<keyword evidence="1" id="KW-0812">Transmembrane</keyword>
<feature type="transmembrane region" description="Helical" evidence="1">
    <location>
        <begin position="6"/>
        <end position="27"/>
    </location>
</feature>
<evidence type="ECO:0000313" key="2">
    <source>
        <dbReference type="EMBL" id="UQS24816.1"/>
    </source>
</evidence>
<feature type="transmembrane region" description="Helical" evidence="1">
    <location>
        <begin position="39"/>
        <end position="64"/>
    </location>
</feature>
<accession>A0ABY4NXP5</accession>
<reference evidence="2" key="1">
    <citation type="submission" date="2022-01" db="EMBL/GenBank/DDBJ databases">
        <title>PSI-footprinting approach for the identification of protein synthesis inhibitor producers.</title>
        <authorList>
            <person name="Handel F."/>
            <person name="Kulik A."/>
            <person name="Wex K.W."/>
            <person name="Berscheid A."/>
            <person name="Saur J.S."/>
            <person name="Winkler A."/>
            <person name="Wibberg D."/>
            <person name="Kalinowski J."/>
            <person name="Broetz-Oesterhelt H."/>
            <person name="Mast Y."/>
        </authorList>
    </citation>
    <scope>NUCLEOTIDE SEQUENCE</scope>
    <source>
        <strain evidence="2">KNN 49.3e</strain>
    </source>
</reference>
<evidence type="ECO:0000313" key="3">
    <source>
        <dbReference type="Proteomes" id="UP000830158"/>
    </source>
</evidence>